<dbReference type="InterPro" id="IPR002213">
    <property type="entry name" value="UDP_glucos_trans"/>
</dbReference>
<evidence type="ECO:0000313" key="7">
    <source>
        <dbReference type="Proteomes" id="UP001497457"/>
    </source>
</evidence>
<dbReference type="InterPro" id="IPR058980">
    <property type="entry name" value="Glyco_transf_N"/>
</dbReference>
<keyword evidence="3" id="KW-0328">Glycosyltransferase</keyword>
<dbReference type="InterPro" id="IPR035595">
    <property type="entry name" value="UDP_glycos_trans_CS"/>
</dbReference>
<dbReference type="Gene3D" id="3.40.50.2000">
    <property type="entry name" value="Glycogen Phosphorylase B"/>
    <property type="match status" value="2"/>
</dbReference>
<feature type="domain" description="Glycosyltransferase N-terminal" evidence="5">
    <location>
        <begin position="14"/>
        <end position="139"/>
    </location>
</feature>
<dbReference type="Proteomes" id="UP001497457">
    <property type="component" value="Chromosome 30rd"/>
</dbReference>
<dbReference type="PROSITE" id="PS00375">
    <property type="entry name" value="UDPGT"/>
    <property type="match status" value="1"/>
</dbReference>
<organism evidence="6 7">
    <name type="scientific">Urochloa decumbens</name>
    <dbReference type="NCBI Taxonomy" id="240449"/>
    <lineage>
        <taxon>Eukaryota</taxon>
        <taxon>Viridiplantae</taxon>
        <taxon>Streptophyta</taxon>
        <taxon>Embryophyta</taxon>
        <taxon>Tracheophyta</taxon>
        <taxon>Spermatophyta</taxon>
        <taxon>Magnoliopsida</taxon>
        <taxon>Liliopsida</taxon>
        <taxon>Poales</taxon>
        <taxon>Poaceae</taxon>
        <taxon>PACMAD clade</taxon>
        <taxon>Panicoideae</taxon>
        <taxon>Panicodae</taxon>
        <taxon>Paniceae</taxon>
        <taxon>Melinidinae</taxon>
        <taxon>Urochloa</taxon>
    </lineage>
</organism>
<evidence type="ECO:0000256" key="3">
    <source>
        <dbReference type="RuleBase" id="RU003718"/>
    </source>
</evidence>
<dbReference type="Pfam" id="PF26168">
    <property type="entry name" value="Glyco_transf_N"/>
    <property type="match status" value="1"/>
</dbReference>
<dbReference type="FunFam" id="3.40.50.2000:FF:000055">
    <property type="entry name" value="Glycosyltransferase"/>
    <property type="match status" value="1"/>
</dbReference>
<dbReference type="AlphaFoldDB" id="A0ABC9CWK4"/>
<sequence length="497" mass="54495">MGSIAAADADRPHVVCVPFPAQGHVTPMLKLAKVLHCRGFHVTFVNSEFNHRRLLRSRGAGALDGLPGFRFAAIPDGLPPSDADATQDVPSLCRSTMENCLPHFRTLLTDLNASPDAPPVTCVVGDDVMSFTLQAAREIGVPCSLFWTASTCGYLGYRYYRDLMDKGLFPLKDVEQLTNGYLDTPVDWAVGMSKHTRLKDMPSFIRSTDPDEFMVHFALKVTEQMAGADAVIINTFDELEQEALDAMRSTAMIPASASIHTVGPLAFLAEQIIVPQARSDLDALGSNLWKEDASCLAWLDGREPRSVVYVNYGSITVMTNEELVEFAWGLAGSGHDFLWVIRPDLVAGDAAVLPPEFLEAVEGRGLLATWCPQEAVLRHEAVGVFLTHSGWNSTLESLCAGVPMLCWPFFSEQQTNCRYKCMEWGVAMEIGQDVRREAVEEKIREAMGGGEKGKEMRRRAGEWREIAVRVTRPGGRSCANLDKLVNDVLLAGGGKSC</sequence>
<dbReference type="FunFam" id="3.40.50.2000:FF:000027">
    <property type="entry name" value="Glycosyltransferase"/>
    <property type="match status" value="1"/>
</dbReference>
<dbReference type="CDD" id="cd03784">
    <property type="entry name" value="GT1_Gtf-like"/>
    <property type="match status" value="1"/>
</dbReference>
<dbReference type="EMBL" id="OZ075140">
    <property type="protein sequence ID" value="CAL5027156.1"/>
    <property type="molecule type" value="Genomic_DNA"/>
</dbReference>
<evidence type="ECO:0000256" key="1">
    <source>
        <dbReference type="ARBA" id="ARBA00009995"/>
    </source>
</evidence>
<dbReference type="GO" id="GO:0008194">
    <property type="term" value="F:UDP-glycosyltransferase activity"/>
    <property type="evidence" value="ECO:0007669"/>
    <property type="project" value="UniProtKB-ARBA"/>
</dbReference>
<protein>
    <recommendedName>
        <fullName evidence="4">Glycosyltransferase</fullName>
        <ecNumber evidence="4">2.4.1.-</ecNumber>
    </recommendedName>
</protein>
<dbReference type="EC" id="2.4.1.-" evidence="4"/>
<dbReference type="Pfam" id="PF00201">
    <property type="entry name" value="UDPGT"/>
    <property type="match status" value="1"/>
</dbReference>
<accession>A0ABC9CWK4</accession>
<evidence type="ECO:0000313" key="6">
    <source>
        <dbReference type="EMBL" id="CAL5027156.1"/>
    </source>
</evidence>
<name>A0ABC9CWK4_9POAL</name>
<evidence type="ECO:0000256" key="2">
    <source>
        <dbReference type="ARBA" id="ARBA00022679"/>
    </source>
</evidence>
<dbReference type="SUPFAM" id="SSF53756">
    <property type="entry name" value="UDP-Glycosyltransferase/glycogen phosphorylase"/>
    <property type="match status" value="1"/>
</dbReference>
<gene>
    <name evidence="6" type="ORF">URODEC1_LOCUS79202</name>
</gene>
<comment type="similarity">
    <text evidence="1 3">Belongs to the UDP-glycosyltransferase family.</text>
</comment>
<reference evidence="6" key="1">
    <citation type="submission" date="2024-10" db="EMBL/GenBank/DDBJ databases">
        <authorList>
            <person name="Ryan C."/>
        </authorList>
    </citation>
    <scope>NUCLEOTIDE SEQUENCE [LARGE SCALE GENOMIC DNA]</scope>
</reference>
<keyword evidence="7" id="KW-1185">Reference proteome</keyword>
<evidence type="ECO:0000259" key="5">
    <source>
        <dbReference type="Pfam" id="PF26168"/>
    </source>
</evidence>
<keyword evidence="2 3" id="KW-0808">Transferase</keyword>
<evidence type="ECO:0000256" key="4">
    <source>
        <dbReference type="RuleBase" id="RU362057"/>
    </source>
</evidence>
<proteinExistence type="inferred from homology"/>
<dbReference type="PANTHER" id="PTHR11926:SF1359">
    <property type="entry name" value="GLYCOSYLTRANSFERASE"/>
    <property type="match status" value="1"/>
</dbReference>
<dbReference type="PANTHER" id="PTHR11926">
    <property type="entry name" value="GLUCOSYL/GLUCURONOSYL TRANSFERASES"/>
    <property type="match status" value="1"/>
</dbReference>